<evidence type="ECO:0008006" key="7">
    <source>
        <dbReference type="Google" id="ProtNLM"/>
    </source>
</evidence>
<evidence type="ECO:0000259" key="2">
    <source>
        <dbReference type="Pfam" id="PF06159"/>
    </source>
</evidence>
<dbReference type="Pfam" id="PF23643">
    <property type="entry name" value="TRAPPC13_C"/>
    <property type="match status" value="1"/>
</dbReference>
<dbReference type="GO" id="GO:1990072">
    <property type="term" value="C:TRAPPIII protein complex"/>
    <property type="evidence" value="ECO:0007669"/>
    <property type="project" value="TreeGrafter"/>
</dbReference>
<gene>
    <name evidence="5" type="ORF">HYC85_008285</name>
</gene>
<feature type="domain" description="Trafficking protein particle complex subunit 13 N-terminal" evidence="2">
    <location>
        <begin position="8"/>
        <end position="192"/>
    </location>
</feature>
<evidence type="ECO:0000259" key="4">
    <source>
        <dbReference type="Pfam" id="PF23647"/>
    </source>
</evidence>
<accession>A0A7J7HS34</accession>
<dbReference type="AlphaFoldDB" id="A0A7J7HS34"/>
<dbReference type="Proteomes" id="UP000593564">
    <property type="component" value="Unassembled WGS sequence"/>
</dbReference>
<comment type="similarity">
    <text evidence="1">Belongs to the TRAPPC13 family.</text>
</comment>
<evidence type="ECO:0000313" key="5">
    <source>
        <dbReference type="EMBL" id="KAF5955429.1"/>
    </source>
</evidence>
<reference evidence="5 6" key="2">
    <citation type="submission" date="2020-07" db="EMBL/GenBank/DDBJ databases">
        <title>Genome assembly of wild tea tree DASZ reveals pedigree and selection history of tea varieties.</title>
        <authorList>
            <person name="Zhang W."/>
        </authorList>
    </citation>
    <scope>NUCLEOTIDE SEQUENCE [LARGE SCALE GENOMIC DNA]</scope>
    <source>
        <strain evidence="6">cv. G240</strain>
        <tissue evidence="5">Leaf</tissue>
    </source>
</reference>
<evidence type="ECO:0000259" key="3">
    <source>
        <dbReference type="Pfam" id="PF23643"/>
    </source>
</evidence>
<evidence type="ECO:0000313" key="6">
    <source>
        <dbReference type="Proteomes" id="UP000593564"/>
    </source>
</evidence>
<comment type="caution">
    <text evidence="5">The sequence shown here is derived from an EMBL/GenBank/DDBJ whole genome shotgun (WGS) entry which is preliminary data.</text>
</comment>
<reference evidence="6" key="1">
    <citation type="journal article" date="2020" name="Nat. Commun.">
        <title>Genome assembly of wild tea tree DASZ reveals pedigree and selection history of tea varieties.</title>
        <authorList>
            <person name="Zhang W."/>
            <person name="Zhang Y."/>
            <person name="Qiu H."/>
            <person name="Guo Y."/>
            <person name="Wan H."/>
            <person name="Zhang X."/>
            <person name="Scossa F."/>
            <person name="Alseekh S."/>
            <person name="Zhang Q."/>
            <person name="Wang P."/>
            <person name="Xu L."/>
            <person name="Schmidt M.H."/>
            <person name="Jia X."/>
            <person name="Li D."/>
            <person name="Zhu A."/>
            <person name="Guo F."/>
            <person name="Chen W."/>
            <person name="Ni D."/>
            <person name="Usadel B."/>
            <person name="Fernie A.R."/>
            <person name="Wen W."/>
        </authorList>
    </citation>
    <scope>NUCLEOTIDE SEQUENCE [LARGE SCALE GENOMIC DNA]</scope>
    <source>
        <strain evidence="6">cv. G240</strain>
    </source>
</reference>
<protein>
    <recommendedName>
        <fullName evidence="7">Trafficking protein particle complex subunit 13</fullName>
    </recommendedName>
</protein>
<evidence type="ECO:0000256" key="1">
    <source>
        <dbReference type="ARBA" id="ARBA00010785"/>
    </source>
</evidence>
<feature type="domain" description="Trafficking protein particle complex subunit 13 middle" evidence="4">
    <location>
        <begin position="240"/>
        <end position="350"/>
    </location>
</feature>
<proteinExistence type="inferred from homology"/>
<dbReference type="PANTHER" id="PTHR13134:SF3">
    <property type="entry name" value="TRAFFICKING PROTEIN PARTICLE COMPLEX SUBUNIT 13"/>
    <property type="match status" value="1"/>
</dbReference>
<name>A0A7J7HS34_CAMSI</name>
<feature type="domain" description="Trafficking protein particle complex subunit 13 C-terminal" evidence="3">
    <location>
        <begin position="377"/>
        <end position="468"/>
    </location>
</feature>
<dbReference type="EMBL" id="JACBKZ010000003">
    <property type="protein sequence ID" value="KAF5955429.1"/>
    <property type="molecule type" value="Genomic_DNA"/>
</dbReference>
<keyword evidence="6" id="KW-1185">Reference proteome</keyword>
<dbReference type="InterPro" id="IPR010378">
    <property type="entry name" value="TRAPPC13"/>
</dbReference>
<dbReference type="Pfam" id="PF23647">
    <property type="entry name" value="TRAPPC13_M"/>
    <property type="match status" value="1"/>
</dbReference>
<dbReference type="InterPro" id="IPR055429">
    <property type="entry name" value="TRAPPC13_M"/>
</dbReference>
<sequence length="497" mass="55494">MSSTQVAHSLAFRVMRLCRPSFHVETPLRFDPCDLIGGEDLFDDPMAASHFPALLSKHSPKFSDSDLSYRSRFLLHDPSDALGLPGLLVLPQAFGAIYLGETFCSYISINNSSTFEAREVIIKAEIQTERQRILLLDTSKSPVESIRAGGRYDFIVEHDVKELGAHTLVCTALYNDGDGERKYLPQFFKFIVANPLSVRTKVPPYDLGIRQINLSALSRCVVPPVLFLIFLGIGGDFLENAETTFLEACIENHTKSNLYMDQVDFEPAQYWSATILKADDHQSEKSDSTREIFKPPVLIRSGGGIHNYLFQLRSSSQSAQTKVEGSNILGKLQITWRTNLGEPGRLQTQQILGSHLKGSLLQPITRKEIELQPVEVPSVIILEKPFLVHLTLTNQTDRILGPFEVWLSQSDLADEKVVMINGLQTLALPQVEALSSTNFQLNLIATKLGVQKVTGITVFDTREKRTYDSLSDLEVSHSLCRCKPVSNSNVLCQHFDT</sequence>
<dbReference type="InterPro" id="IPR055427">
    <property type="entry name" value="TRAPPC13_N"/>
</dbReference>
<organism evidence="5 6">
    <name type="scientific">Camellia sinensis</name>
    <name type="common">Tea plant</name>
    <name type="synonym">Thea sinensis</name>
    <dbReference type="NCBI Taxonomy" id="4442"/>
    <lineage>
        <taxon>Eukaryota</taxon>
        <taxon>Viridiplantae</taxon>
        <taxon>Streptophyta</taxon>
        <taxon>Embryophyta</taxon>
        <taxon>Tracheophyta</taxon>
        <taxon>Spermatophyta</taxon>
        <taxon>Magnoliopsida</taxon>
        <taxon>eudicotyledons</taxon>
        <taxon>Gunneridae</taxon>
        <taxon>Pentapetalae</taxon>
        <taxon>asterids</taxon>
        <taxon>Ericales</taxon>
        <taxon>Theaceae</taxon>
        <taxon>Camellia</taxon>
    </lineage>
</organism>
<dbReference type="Pfam" id="PF06159">
    <property type="entry name" value="TRAPPC13_N"/>
    <property type="match status" value="1"/>
</dbReference>
<dbReference type="InterPro" id="IPR055428">
    <property type="entry name" value="TRAPPC13_C"/>
</dbReference>
<dbReference type="PANTHER" id="PTHR13134">
    <property type="entry name" value="TRAFFICKING PROTEIN PARTICLE COMPLEX SUBUNIT 13"/>
    <property type="match status" value="1"/>
</dbReference>